<keyword evidence="4" id="KW-1185">Reference proteome</keyword>
<feature type="compositionally biased region" description="Low complexity" evidence="1">
    <location>
        <begin position="135"/>
        <end position="150"/>
    </location>
</feature>
<feature type="signal peptide" evidence="2">
    <location>
        <begin position="1"/>
        <end position="26"/>
    </location>
</feature>
<feature type="non-terminal residue" evidence="3">
    <location>
        <position position="207"/>
    </location>
</feature>
<name>A0A8J5LY67_9STRA</name>
<accession>A0A8J5LY67</accession>
<evidence type="ECO:0000313" key="3">
    <source>
        <dbReference type="EMBL" id="KAG6942622.1"/>
    </source>
</evidence>
<organism evidence="3 4">
    <name type="scientific">Phytophthora aleatoria</name>
    <dbReference type="NCBI Taxonomy" id="2496075"/>
    <lineage>
        <taxon>Eukaryota</taxon>
        <taxon>Sar</taxon>
        <taxon>Stramenopiles</taxon>
        <taxon>Oomycota</taxon>
        <taxon>Peronosporomycetes</taxon>
        <taxon>Peronosporales</taxon>
        <taxon>Peronosporaceae</taxon>
        <taxon>Phytophthora</taxon>
    </lineage>
</organism>
<feature type="chain" id="PRO_5035309161" description="RxLR effector protein" evidence="2">
    <location>
        <begin position="27"/>
        <end position="207"/>
    </location>
</feature>
<keyword evidence="2" id="KW-0732">Signal</keyword>
<dbReference type="Proteomes" id="UP000709295">
    <property type="component" value="Unassembled WGS sequence"/>
</dbReference>
<dbReference type="AlphaFoldDB" id="A0A8J5LY67"/>
<proteinExistence type="predicted"/>
<evidence type="ECO:0000256" key="2">
    <source>
        <dbReference type="SAM" id="SignalP"/>
    </source>
</evidence>
<evidence type="ECO:0000256" key="1">
    <source>
        <dbReference type="SAM" id="MobiDB-lite"/>
    </source>
</evidence>
<protein>
    <recommendedName>
        <fullName evidence="5">RxLR effector protein</fullName>
    </recommendedName>
</protein>
<evidence type="ECO:0008006" key="5">
    <source>
        <dbReference type="Google" id="ProtNLM"/>
    </source>
</evidence>
<feature type="compositionally biased region" description="Polar residues" evidence="1">
    <location>
        <begin position="105"/>
        <end position="134"/>
    </location>
</feature>
<evidence type="ECO:0000313" key="4">
    <source>
        <dbReference type="Proteomes" id="UP000709295"/>
    </source>
</evidence>
<sequence length="207" mass="21683">MVHSPSTYLVSAAVAVVALQMQHASAASLYYEPFTVSKTTDTITKSSPFVGGEVPDQDCAIEVEVDPTLPDITTISTVPVTYPELLANLTTPPTEPVHTKDAYVTSGSPTQGSTEQKPPATKTGTSTVTAAPSKTGTGTPSETGATTTPSIVQGGAKPKDCATGWEEEPATATRKLRDSVVSGHALEEKLEKKRRLEANTNKDIAKL</sequence>
<feature type="region of interest" description="Disordered" evidence="1">
    <location>
        <begin position="90"/>
        <end position="179"/>
    </location>
</feature>
<gene>
    <name evidence="3" type="ORF">JG688_00018097</name>
</gene>
<dbReference type="EMBL" id="JAENGY010003029">
    <property type="protein sequence ID" value="KAG6942622.1"/>
    <property type="molecule type" value="Genomic_DNA"/>
</dbReference>
<reference evidence="3" key="1">
    <citation type="submission" date="2021-01" db="EMBL/GenBank/DDBJ databases">
        <title>Phytophthora aleatoria, a newly-described species from Pinus radiata is distinct from Phytophthora cactorum isolates based on comparative genomics.</title>
        <authorList>
            <person name="Mcdougal R."/>
            <person name="Panda P."/>
            <person name="Williams N."/>
            <person name="Studholme D.J."/>
        </authorList>
    </citation>
    <scope>NUCLEOTIDE SEQUENCE</scope>
    <source>
        <strain evidence="3">NZFS 4037</strain>
    </source>
</reference>
<comment type="caution">
    <text evidence="3">The sequence shown here is derived from an EMBL/GenBank/DDBJ whole genome shotgun (WGS) entry which is preliminary data.</text>
</comment>